<dbReference type="OrthoDB" id="254740at2157"/>
<dbReference type="Pfam" id="PF24827">
    <property type="entry name" value="AstE_AspA_cat"/>
    <property type="match status" value="1"/>
</dbReference>
<dbReference type="Proteomes" id="UP000198902">
    <property type="component" value="Unassembled WGS sequence"/>
</dbReference>
<keyword evidence="2" id="KW-0479">Metal-binding</keyword>
<evidence type="ECO:0000313" key="7">
    <source>
        <dbReference type="EMBL" id="CQR50656.1"/>
    </source>
</evidence>
<dbReference type="InterPro" id="IPR043795">
    <property type="entry name" value="N-alpha-Ac-DABA-like"/>
</dbReference>
<name>A0A0D6JRW4_9EURY</name>
<comment type="cofactor">
    <cofactor evidence="1">
        <name>Zn(2+)</name>
        <dbReference type="ChEBI" id="CHEBI:29105"/>
    </cofactor>
</comment>
<keyword evidence="3" id="KW-0378">Hydrolase</keyword>
<keyword evidence="8" id="KW-1185">Reference proteome</keyword>
<feature type="compositionally biased region" description="Basic and acidic residues" evidence="5">
    <location>
        <begin position="353"/>
        <end position="362"/>
    </location>
</feature>
<dbReference type="GO" id="GO:0046872">
    <property type="term" value="F:metal ion binding"/>
    <property type="evidence" value="ECO:0007669"/>
    <property type="project" value="UniProtKB-KW"/>
</dbReference>
<dbReference type="PANTHER" id="PTHR37326:SF1">
    <property type="entry name" value="BLL3975 PROTEIN"/>
    <property type="match status" value="1"/>
</dbReference>
<evidence type="ECO:0000256" key="3">
    <source>
        <dbReference type="ARBA" id="ARBA00022801"/>
    </source>
</evidence>
<dbReference type="AlphaFoldDB" id="A0A0D6JRW4"/>
<dbReference type="PANTHER" id="PTHR37326">
    <property type="entry name" value="BLL3975 PROTEIN"/>
    <property type="match status" value="1"/>
</dbReference>
<dbReference type="EMBL" id="CSTE01000002">
    <property type="protein sequence ID" value="CQR50656.1"/>
    <property type="molecule type" value="Genomic_DNA"/>
</dbReference>
<evidence type="ECO:0000259" key="6">
    <source>
        <dbReference type="Pfam" id="PF24827"/>
    </source>
</evidence>
<dbReference type="InterPro" id="IPR053138">
    <property type="entry name" value="N-alpha-Ac-DABA_deacetylase"/>
</dbReference>
<dbReference type="GO" id="GO:0016811">
    <property type="term" value="F:hydrolase activity, acting on carbon-nitrogen (but not peptide) bonds, in linear amides"/>
    <property type="evidence" value="ECO:0007669"/>
    <property type="project" value="InterPro"/>
</dbReference>
<dbReference type="InterPro" id="IPR055438">
    <property type="entry name" value="AstE_AspA_cat"/>
</dbReference>
<evidence type="ECO:0000256" key="5">
    <source>
        <dbReference type="SAM" id="MobiDB-lite"/>
    </source>
</evidence>
<feature type="domain" description="Succinylglutamate desuccinylase/Aspartoacylase catalytic" evidence="6">
    <location>
        <begin position="49"/>
        <end position="226"/>
    </location>
</feature>
<evidence type="ECO:0000313" key="8">
    <source>
        <dbReference type="Proteomes" id="UP000198902"/>
    </source>
</evidence>
<evidence type="ECO:0000256" key="4">
    <source>
        <dbReference type="ARBA" id="ARBA00022833"/>
    </source>
</evidence>
<gene>
    <name evidence="7" type="ORF">BN996_02139</name>
</gene>
<sequence>MSSNNDGESFRYDAEVRPGEKRHIMYEVGESFLGDPIEIPVTIINGVNKGPRVFVSAAMHGDEVNGVKVVQEVADRYDPQELSGTIVCLHVLNVPGYRAHLRYLPIYDRDLNRSFPGSENGNEGKRIAKVIYDRFVSNCDIGVDFHTSTRNKVTIFHTRADMSDPAVAEVANAFLSTIVLDGAGAEGMMRRVASEDGIPTITVEMGEAHRYQPAMVDLALENLHNLFAYFGLIDEEFETEPAWQRIVGPKEKKWIRSTAGGWVDMDWGPYPIVEEGNSVCTISDHFKREEHVVEAPFTGLVIGMAANPITVPGQIIAHVVSIDDDDRKVIEQIVDEQGYSRIGTYHWMGRRTTPNEDVERARRGSTTPEESETDESEPERGTA</sequence>
<evidence type="ECO:0000256" key="2">
    <source>
        <dbReference type="ARBA" id="ARBA00022723"/>
    </source>
</evidence>
<dbReference type="Gene3D" id="3.40.630.10">
    <property type="entry name" value="Zn peptidases"/>
    <property type="match status" value="1"/>
</dbReference>
<dbReference type="PIRSF" id="PIRSF039012">
    <property type="entry name" value="ASP"/>
    <property type="match status" value="1"/>
</dbReference>
<reference evidence="8" key="1">
    <citation type="submission" date="2015-03" db="EMBL/GenBank/DDBJ databases">
        <authorList>
            <person name="Urmite Genomes"/>
        </authorList>
    </citation>
    <scope>NUCLEOTIDE SEQUENCE [LARGE SCALE GENOMIC DNA]</scope>
    <source>
        <strain evidence="8">Arc-Hr</strain>
    </source>
</reference>
<dbReference type="RefSeq" id="WP_082256368.1">
    <property type="nucleotide sequence ID" value="NZ_CABLRR010000002.1"/>
</dbReference>
<feature type="region of interest" description="Disordered" evidence="5">
    <location>
        <begin position="350"/>
        <end position="383"/>
    </location>
</feature>
<dbReference type="GO" id="GO:0016788">
    <property type="term" value="F:hydrolase activity, acting on ester bonds"/>
    <property type="evidence" value="ECO:0007669"/>
    <property type="project" value="InterPro"/>
</dbReference>
<evidence type="ECO:0000256" key="1">
    <source>
        <dbReference type="ARBA" id="ARBA00001947"/>
    </source>
</evidence>
<organism evidence="7 8">
    <name type="scientific">Haloferax massiliensis</name>
    <dbReference type="NCBI Taxonomy" id="1476858"/>
    <lineage>
        <taxon>Archaea</taxon>
        <taxon>Methanobacteriati</taxon>
        <taxon>Methanobacteriota</taxon>
        <taxon>Stenosarchaea group</taxon>
        <taxon>Halobacteria</taxon>
        <taxon>Halobacteriales</taxon>
        <taxon>Haloferacaceae</taxon>
        <taxon>Haloferax</taxon>
    </lineage>
</organism>
<dbReference type="SUPFAM" id="SSF53187">
    <property type="entry name" value="Zn-dependent exopeptidases"/>
    <property type="match status" value="1"/>
</dbReference>
<dbReference type="CDD" id="cd06251">
    <property type="entry name" value="M14_ASTE_ASPA-like"/>
    <property type="match status" value="1"/>
</dbReference>
<proteinExistence type="predicted"/>
<protein>
    <submittedName>
        <fullName evidence="7">Aspartoacylase</fullName>
    </submittedName>
</protein>
<keyword evidence="4" id="KW-0862">Zinc</keyword>
<accession>A0A0D6JRW4</accession>